<keyword evidence="1" id="KW-0812">Transmembrane</keyword>
<evidence type="ECO:0000313" key="3">
    <source>
        <dbReference type="Proteomes" id="UP000217944"/>
    </source>
</evidence>
<feature type="transmembrane region" description="Helical" evidence="1">
    <location>
        <begin position="6"/>
        <end position="24"/>
    </location>
</feature>
<dbReference type="CDD" id="cd20169">
    <property type="entry name" value="Peptidase_M90_mtfA"/>
    <property type="match status" value="1"/>
</dbReference>
<sequence length="278" mass="33260">MDKFALFLAFLWFLFFIFLFIQLVEYIKYKNWLKEIEKKPPPKKILDILNNIKYYTLLPKNLKKVMNFKIQIFLNEKKFIGIKINITDEIKINIAFYACLLTLYAKYFCYPNVEYIFVYPSTIVKKEIEKYFANQEILIEGEATYDTVLIAWNDAKKEIKSCRGNVIVHEFAHEIDYSDGNIDGLPPLDSEKSKEFAKIMFREYEKFKEKTIKGRFLGKYHLINKYATTNKAEFFAVMSEYFFIRPALLKKHFPDIYKELKTFYKIDTYKILGENNVC</sequence>
<dbReference type="GO" id="GO:0005829">
    <property type="term" value="C:cytosol"/>
    <property type="evidence" value="ECO:0007669"/>
    <property type="project" value="TreeGrafter"/>
</dbReference>
<dbReference type="InterPro" id="IPR024079">
    <property type="entry name" value="MetalloPept_cat_dom_sf"/>
</dbReference>
<comment type="caution">
    <text evidence="2">The sequence shown here is derived from an EMBL/GenBank/DDBJ whole genome shotgun (WGS) entry which is preliminary data.</text>
</comment>
<dbReference type="GO" id="GO:0008237">
    <property type="term" value="F:metallopeptidase activity"/>
    <property type="evidence" value="ECO:0007669"/>
    <property type="project" value="InterPro"/>
</dbReference>
<organism evidence="2 3">
    <name type="scientific">Lebetimonas natsushimae</name>
    <dbReference type="NCBI Taxonomy" id="1936991"/>
    <lineage>
        <taxon>Bacteria</taxon>
        <taxon>Pseudomonadati</taxon>
        <taxon>Campylobacterota</taxon>
        <taxon>Epsilonproteobacteria</taxon>
        <taxon>Nautiliales</taxon>
        <taxon>Nautiliaceae</taxon>
        <taxon>Lebetimonas</taxon>
    </lineage>
</organism>
<dbReference type="OrthoDB" id="9786424at2"/>
<keyword evidence="3" id="KW-1185">Reference proteome</keyword>
<dbReference type="PANTHER" id="PTHR30164">
    <property type="entry name" value="MTFA PEPTIDASE"/>
    <property type="match status" value="1"/>
</dbReference>
<dbReference type="InterPro" id="IPR010384">
    <property type="entry name" value="MtfA_fam"/>
</dbReference>
<evidence type="ECO:0000313" key="2">
    <source>
        <dbReference type="EMBL" id="GAX87985.1"/>
    </source>
</evidence>
<dbReference type="GO" id="GO:0004177">
    <property type="term" value="F:aminopeptidase activity"/>
    <property type="evidence" value="ECO:0007669"/>
    <property type="project" value="TreeGrafter"/>
</dbReference>
<dbReference type="RefSeq" id="WP_096259586.1">
    <property type="nucleotide sequence ID" value="NZ_BDME01000002.1"/>
</dbReference>
<dbReference type="InterPro" id="IPR042252">
    <property type="entry name" value="MtfA_N"/>
</dbReference>
<reference evidence="2 3" key="1">
    <citation type="journal article" date="2017" name="Syst. Appl. Microbiol.">
        <title>Lebetimonas natsushimae sp. nov., a novel strictly anaerobic, moderately thermophilic chemoautotroph isolated from a deep-sea hydrothermal vent polychaete nest in the Mid-Okinawa Trough.</title>
        <authorList>
            <person name="Nagata R."/>
            <person name="Takaki Y."/>
            <person name="Tame A."/>
            <person name="Nunoura T."/>
            <person name="Muto H."/>
            <person name="Mino S."/>
            <person name="Sawayama S."/>
            <person name="Takai K."/>
            <person name="Nakagawa S."/>
        </authorList>
    </citation>
    <scope>NUCLEOTIDE SEQUENCE [LARGE SCALE GENOMIC DNA]</scope>
    <source>
        <strain evidence="2 3">HS1857</strain>
    </source>
</reference>
<dbReference type="Gene3D" id="1.10.472.150">
    <property type="entry name" value="Glucose-regulated metallo-peptidase M90, N-terminal domain"/>
    <property type="match status" value="1"/>
</dbReference>
<dbReference type="Proteomes" id="UP000217944">
    <property type="component" value="Unassembled WGS sequence"/>
</dbReference>
<evidence type="ECO:0000256" key="1">
    <source>
        <dbReference type="SAM" id="Phobius"/>
    </source>
</evidence>
<dbReference type="Gene3D" id="3.40.390.10">
    <property type="entry name" value="Collagenase (Catalytic Domain)"/>
    <property type="match status" value="1"/>
</dbReference>
<protein>
    <submittedName>
        <fullName evidence="2">MtfA peptidase</fullName>
    </submittedName>
</protein>
<dbReference type="AlphaFoldDB" id="A0A292YGE5"/>
<dbReference type="Pfam" id="PF06167">
    <property type="entry name" value="Peptidase_M90"/>
    <property type="match status" value="1"/>
</dbReference>
<dbReference type="EMBL" id="BDME01000002">
    <property type="protein sequence ID" value="GAX87985.1"/>
    <property type="molecule type" value="Genomic_DNA"/>
</dbReference>
<keyword evidence="1" id="KW-0472">Membrane</keyword>
<dbReference type="SUPFAM" id="SSF55486">
    <property type="entry name" value="Metalloproteases ('zincins'), catalytic domain"/>
    <property type="match status" value="1"/>
</dbReference>
<accession>A0A292YGE5</accession>
<dbReference type="PANTHER" id="PTHR30164:SF2">
    <property type="entry name" value="PROTEIN MTFA"/>
    <property type="match status" value="1"/>
</dbReference>
<name>A0A292YGE5_9BACT</name>
<gene>
    <name evidence="2" type="ORF">LNAT_P1282</name>
</gene>
<keyword evidence="1" id="KW-1133">Transmembrane helix</keyword>
<proteinExistence type="predicted"/>